<evidence type="ECO:0000313" key="4">
    <source>
        <dbReference type="Proteomes" id="UP000199092"/>
    </source>
</evidence>
<keyword evidence="4" id="KW-1185">Reference proteome</keyword>
<name>A0A1H1ZF32_9ACTN</name>
<proteinExistence type="predicted"/>
<dbReference type="InterPro" id="IPR029063">
    <property type="entry name" value="SAM-dependent_MTases_sf"/>
</dbReference>
<dbReference type="Pfam" id="PF08241">
    <property type="entry name" value="Methyltransf_11"/>
    <property type="match status" value="1"/>
</dbReference>
<dbReference type="SUPFAM" id="SSF53335">
    <property type="entry name" value="S-adenosyl-L-methionine-dependent methyltransferases"/>
    <property type="match status" value="1"/>
</dbReference>
<accession>A0A1H1ZF32</accession>
<reference evidence="3 4" key="1">
    <citation type="submission" date="2016-10" db="EMBL/GenBank/DDBJ databases">
        <authorList>
            <person name="de Groot N.N."/>
        </authorList>
    </citation>
    <scope>NUCLEOTIDE SEQUENCE [LARGE SCALE GENOMIC DNA]</scope>
    <source>
        <strain evidence="3 4">DSM 21741</strain>
    </source>
</reference>
<dbReference type="EMBL" id="LT629749">
    <property type="protein sequence ID" value="SDT32253.1"/>
    <property type="molecule type" value="Genomic_DNA"/>
</dbReference>
<dbReference type="PANTHER" id="PTHR44068:SF11">
    <property type="entry name" value="GERANYL DIPHOSPHATE 2-C-METHYLTRANSFERASE"/>
    <property type="match status" value="1"/>
</dbReference>
<evidence type="ECO:0000313" key="3">
    <source>
        <dbReference type="EMBL" id="SDT32253.1"/>
    </source>
</evidence>
<protein>
    <submittedName>
        <fullName evidence="3">Methyltransferase domain-containing protein</fullName>
    </submittedName>
</protein>
<dbReference type="InterPro" id="IPR050447">
    <property type="entry name" value="Erg6_SMT_methyltransf"/>
</dbReference>
<dbReference type="PANTHER" id="PTHR44068">
    <property type="entry name" value="ZGC:194242"/>
    <property type="match status" value="1"/>
</dbReference>
<dbReference type="GO" id="GO:0032259">
    <property type="term" value="P:methylation"/>
    <property type="evidence" value="ECO:0007669"/>
    <property type="project" value="UniProtKB-KW"/>
</dbReference>
<keyword evidence="1 3" id="KW-0808">Transferase</keyword>
<dbReference type="GO" id="GO:0008757">
    <property type="term" value="F:S-adenosylmethionine-dependent methyltransferase activity"/>
    <property type="evidence" value="ECO:0007669"/>
    <property type="project" value="InterPro"/>
</dbReference>
<dbReference type="CDD" id="cd02440">
    <property type="entry name" value="AdoMet_MTases"/>
    <property type="match status" value="1"/>
</dbReference>
<dbReference type="STRING" id="546871.SAMN04488543_3733"/>
<feature type="domain" description="Methyltransferase type 11" evidence="2">
    <location>
        <begin position="77"/>
        <end position="173"/>
    </location>
</feature>
<gene>
    <name evidence="3" type="ORF">SAMN04488543_3733</name>
</gene>
<organism evidence="3 4">
    <name type="scientific">Friedmanniella luteola</name>
    <dbReference type="NCBI Taxonomy" id="546871"/>
    <lineage>
        <taxon>Bacteria</taxon>
        <taxon>Bacillati</taxon>
        <taxon>Actinomycetota</taxon>
        <taxon>Actinomycetes</taxon>
        <taxon>Propionibacteriales</taxon>
        <taxon>Nocardioidaceae</taxon>
        <taxon>Friedmanniella</taxon>
    </lineage>
</organism>
<evidence type="ECO:0000256" key="1">
    <source>
        <dbReference type="ARBA" id="ARBA00022679"/>
    </source>
</evidence>
<keyword evidence="3" id="KW-0489">Methyltransferase</keyword>
<dbReference type="RefSeq" id="WP_157720564.1">
    <property type="nucleotide sequence ID" value="NZ_LT629749.1"/>
</dbReference>
<dbReference type="Gene3D" id="3.40.50.150">
    <property type="entry name" value="Vaccinia Virus protein VP39"/>
    <property type="match status" value="1"/>
</dbReference>
<dbReference type="OrthoDB" id="9805171at2"/>
<dbReference type="InterPro" id="IPR013216">
    <property type="entry name" value="Methyltransf_11"/>
</dbReference>
<sequence>MDGQQDLQQDVQQMVRSHYSREGLAEVVLDAVAASGADPERLTPQALGSVDQLHLGGAAATAHLLGRLELGPGTPLLDVGGGLGGPARAAAAGHGCPVVSVDLSPDFVQAARALTDRVGLGDRVEHRLGSAEQLDLETGRFSAAMMIHVGMNLPDKPAVFAEVRRVLADGGVFGLFEQVRTGPGALTYPLPWAEAEGSSFLVDLDTLTGALRSAGFEVEEVEDRSAAVPEIAARTPGPPPLSPAAVFGPGFVERLRNDVAAIRAGSLAPVVVLARAV</sequence>
<dbReference type="AlphaFoldDB" id="A0A1H1ZF32"/>
<evidence type="ECO:0000259" key="2">
    <source>
        <dbReference type="Pfam" id="PF08241"/>
    </source>
</evidence>
<dbReference type="Proteomes" id="UP000199092">
    <property type="component" value="Chromosome I"/>
</dbReference>